<dbReference type="Proteomes" id="UP000242754">
    <property type="component" value="Unassembled WGS sequence"/>
</dbReference>
<proteinExistence type="predicted"/>
<evidence type="ECO:0000313" key="2">
    <source>
        <dbReference type="Proteomes" id="UP000242754"/>
    </source>
</evidence>
<organism evidence="1 2">
    <name type="scientific">Trichococcus palustris</name>
    <dbReference type="NCBI Taxonomy" id="140314"/>
    <lineage>
        <taxon>Bacteria</taxon>
        <taxon>Bacillati</taxon>
        <taxon>Bacillota</taxon>
        <taxon>Bacilli</taxon>
        <taxon>Lactobacillales</taxon>
        <taxon>Carnobacteriaceae</taxon>
        <taxon>Trichococcus</taxon>
    </lineage>
</organism>
<sequence>MPFLYAQSIEKTTYEEVERYKHPLRAVPEEENKIHEEHYLYEHEQRDHRNNMGSVLQRD</sequence>
<protein>
    <submittedName>
        <fullName evidence="1">Uncharacterized protein</fullName>
    </submittedName>
</protein>
<accession>A0A143YI97</accession>
<dbReference type="AlphaFoldDB" id="A0A143YI97"/>
<reference evidence="1 2" key="1">
    <citation type="submission" date="2016-02" db="EMBL/GenBank/DDBJ databases">
        <authorList>
            <person name="Wen L."/>
            <person name="He K."/>
            <person name="Yang H."/>
        </authorList>
    </citation>
    <scope>NUCLEOTIDE SEQUENCE [LARGE SCALE GENOMIC DNA]</scope>
    <source>
        <strain evidence="1">Trichococcus palustris</strain>
    </source>
</reference>
<name>A0A143YI97_9LACT</name>
<keyword evidence="2" id="KW-1185">Reference proteome</keyword>
<gene>
    <name evidence="1" type="ORF">Tpal_1154</name>
</gene>
<evidence type="ECO:0000313" key="1">
    <source>
        <dbReference type="EMBL" id="CZQ89594.1"/>
    </source>
</evidence>
<dbReference type="EMBL" id="FJNE01000003">
    <property type="protein sequence ID" value="CZQ89594.1"/>
    <property type="molecule type" value="Genomic_DNA"/>
</dbReference>